<dbReference type="VEuPathDB" id="FungiDB:BO97DRAFT_314194"/>
<protein>
    <recommendedName>
        <fullName evidence="3">Serine hydrolase domain-containing protein</fullName>
    </recommendedName>
</protein>
<proteinExistence type="inferred from homology"/>
<feature type="non-terminal residue" evidence="4">
    <location>
        <position position="240"/>
    </location>
</feature>
<dbReference type="EMBL" id="KZ824302">
    <property type="protein sequence ID" value="RAL09583.1"/>
    <property type="molecule type" value="Genomic_DNA"/>
</dbReference>
<dbReference type="Proteomes" id="UP000248961">
    <property type="component" value="Unassembled WGS sequence"/>
</dbReference>
<sequence>TLHKPRILCLHGGGVSARIFRMQARQLIEALALHFRLVFADGPFPSEMHPDLTSVYGQMGPCYRWAGWLPQHADLPAGETIETIRASLLHAMQADSAGTGRWVGLLGFSQGARLAVSILLEDQRVEKGRGKEGRFFLGVQWEFGVLLAGRGPPYNLSHQHRAAPAAEDEHEIWTTTPTLHVHGLQDPGLAFHRLLLREYAAPGSALLIEWDGEHRVPIRTVDVDAVTGGILRVAGIRGAM</sequence>
<dbReference type="GO" id="GO:0016787">
    <property type="term" value="F:hydrolase activity"/>
    <property type="evidence" value="ECO:0007669"/>
    <property type="project" value="UniProtKB-KW"/>
</dbReference>
<dbReference type="PANTHER" id="PTHR48070">
    <property type="entry name" value="ESTERASE OVCA2"/>
    <property type="match status" value="1"/>
</dbReference>
<dbReference type="OrthoDB" id="414698at2759"/>
<evidence type="ECO:0000313" key="4">
    <source>
        <dbReference type="EMBL" id="RAL09583.1"/>
    </source>
</evidence>
<dbReference type="Pfam" id="PF03959">
    <property type="entry name" value="FSH1"/>
    <property type="match status" value="1"/>
</dbReference>
<evidence type="ECO:0000259" key="3">
    <source>
        <dbReference type="Pfam" id="PF03959"/>
    </source>
</evidence>
<dbReference type="GeneID" id="37195541"/>
<dbReference type="InterPro" id="IPR050593">
    <property type="entry name" value="LovG"/>
</dbReference>
<organism evidence="4 5">
    <name type="scientific">Aspergillus homomorphus (strain CBS 101889)</name>
    <dbReference type="NCBI Taxonomy" id="1450537"/>
    <lineage>
        <taxon>Eukaryota</taxon>
        <taxon>Fungi</taxon>
        <taxon>Dikarya</taxon>
        <taxon>Ascomycota</taxon>
        <taxon>Pezizomycotina</taxon>
        <taxon>Eurotiomycetes</taxon>
        <taxon>Eurotiomycetidae</taxon>
        <taxon>Eurotiales</taxon>
        <taxon>Aspergillaceae</taxon>
        <taxon>Aspergillus</taxon>
        <taxon>Aspergillus subgen. Circumdati</taxon>
    </lineage>
</organism>
<name>A0A395HQ68_ASPHC</name>
<dbReference type="RefSeq" id="XP_025548737.1">
    <property type="nucleotide sequence ID" value="XM_025691252.1"/>
</dbReference>
<dbReference type="GO" id="GO:0044550">
    <property type="term" value="P:secondary metabolite biosynthetic process"/>
    <property type="evidence" value="ECO:0007669"/>
    <property type="project" value="TreeGrafter"/>
</dbReference>
<evidence type="ECO:0000256" key="1">
    <source>
        <dbReference type="ARBA" id="ARBA00005863"/>
    </source>
</evidence>
<dbReference type="SUPFAM" id="SSF53474">
    <property type="entry name" value="alpha/beta-Hydrolases"/>
    <property type="match status" value="1"/>
</dbReference>
<dbReference type="GO" id="GO:0005737">
    <property type="term" value="C:cytoplasm"/>
    <property type="evidence" value="ECO:0007669"/>
    <property type="project" value="TreeGrafter"/>
</dbReference>
<evidence type="ECO:0000256" key="2">
    <source>
        <dbReference type="ARBA" id="ARBA00022801"/>
    </source>
</evidence>
<feature type="non-terminal residue" evidence="4">
    <location>
        <position position="1"/>
    </location>
</feature>
<dbReference type="PANTHER" id="PTHR48070:SF3">
    <property type="entry name" value="ESTERASE DBAE-RELATED"/>
    <property type="match status" value="1"/>
</dbReference>
<comment type="similarity">
    <text evidence="1">Belongs to the LovG family.</text>
</comment>
<dbReference type="Gene3D" id="3.40.50.1820">
    <property type="entry name" value="alpha/beta hydrolase"/>
    <property type="match status" value="1"/>
</dbReference>
<dbReference type="GO" id="GO:0005634">
    <property type="term" value="C:nucleus"/>
    <property type="evidence" value="ECO:0007669"/>
    <property type="project" value="TreeGrafter"/>
</dbReference>
<keyword evidence="2" id="KW-0378">Hydrolase</keyword>
<dbReference type="InterPro" id="IPR005645">
    <property type="entry name" value="FSH-like_dom"/>
</dbReference>
<dbReference type="InterPro" id="IPR029058">
    <property type="entry name" value="AB_hydrolase_fold"/>
</dbReference>
<dbReference type="AlphaFoldDB" id="A0A395HQ68"/>
<gene>
    <name evidence="4" type="ORF">BO97DRAFT_314194</name>
</gene>
<keyword evidence="5" id="KW-1185">Reference proteome</keyword>
<evidence type="ECO:0000313" key="5">
    <source>
        <dbReference type="Proteomes" id="UP000248961"/>
    </source>
</evidence>
<reference evidence="4 5" key="1">
    <citation type="submission" date="2018-02" db="EMBL/GenBank/DDBJ databases">
        <title>The genomes of Aspergillus section Nigri reveals drivers in fungal speciation.</title>
        <authorList>
            <consortium name="DOE Joint Genome Institute"/>
            <person name="Vesth T.C."/>
            <person name="Nybo J."/>
            <person name="Theobald S."/>
            <person name="Brandl J."/>
            <person name="Frisvad J.C."/>
            <person name="Nielsen K.F."/>
            <person name="Lyhne E.K."/>
            <person name="Kogle M.E."/>
            <person name="Kuo A."/>
            <person name="Riley R."/>
            <person name="Clum A."/>
            <person name="Nolan M."/>
            <person name="Lipzen A."/>
            <person name="Salamov A."/>
            <person name="Henrissat B."/>
            <person name="Wiebenga A."/>
            <person name="De vries R.P."/>
            <person name="Grigoriev I.V."/>
            <person name="Mortensen U.H."/>
            <person name="Andersen M.R."/>
            <person name="Baker S.E."/>
        </authorList>
    </citation>
    <scope>NUCLEOTIDE SEQUENCE [LARGE SCALE GENOMIC DNA]</scope>
    <source>
        <strain evidence="4 5">CBS 101889</strain>
    </source>
</reference>
<feature type="domain" description="Serine hydrolase" evidence="3">
    <location>
        <begin position="3"/>
        <end position="224"/>
    </location>
</feature>
<accession>A0A395HQ68</accession>